<feature type="transmembrane region" description="Helical" evidence="8">
    <location>
        <begin position="172"/>
        <end position="195"/>
    </location>
</feature>
<feature type="transmembrane region" description="Helical" evidence="8">
    <location>
        <begin position="20"/>
        <end position="41"/>
    </location>
</feature>
<name>A0A1G5Q0E5_9GAMM</name>
<feature type="transmembrane region" description="Helical" evidence="8">
    <location>
        <begin position="281"/>
        <end position="302"/>
    </location>
</feature>
<evidence type="ECO:0000256" key="2">
    <source>
        <dbReference type="ARBA" id="ARBA00007783"/>
    </source>
</evidence>
<evidence type="ECO:0000256" key="4">
    <source>
        <dbReference type="ARBA" id="ARBA00022475"/>
    </source>
</evidence>
<dbReference type="GO" id="GO:0043190">
    <property type="term" value="C:ATP-binding cassette (ABC) transporter complex"/>
    <property type="evidence" value="ECO:0007669"/>
    <property type="project" value="InterPro"/>
</dbReference>
<gene>
    <name evidence="10" type="ORF">SAMN03097708_01110</name>
</gene>
<feature type="domain" description="ABC transmembrane type-2" evidence="9">
    <location>
        <begin position="127"/>
        <end position="363"/>
    </location>
</feature>
<keyword evidence="5 8" id="KW-0812">Transmembrane</keyword>
<feature type="transmembrane region" description="Helical" evidence="8">
    <location>
        <begin position="250"/>
        <end position="274"/>
    </location>
</feature>
<dbReference type="PRINTS" id="PR00164">
    <property type="entry name" value="ABC2TRNSPORT"/>
</dbReference>
<dbReference type="OrthoDB" id="9808686at2"/>
<dbReference type="RefSeq" id="WP_092993683.1">
    <property type="nucleotide sequence ID" value="NZ_FMWD01000003.1"/>
</dbReference>
<dbReference type="Gene3D" id="3.40.1710.10">
    <property type="entry name" value="abc type-2 transporter like domain"/>
    <property type="match status" value="1"/>
</dbReference>
<dbReference type="Pfam" id="PF12698">
    <property type="entry name" value="ABC2_membrane_3"/>
    <property type="match status" value="1"/>
</dbReference>
<dbReference type="EMBL" id="FMWD01000003">
    <property type="protein sequence ID" value="SCZ55335.1"/>
    <property type="molecule type" value="Genomic_DNA"/>
</dbReference>
<evidence type="ECO:0000313" key="11">
    <source>
        <dbReference type="Proteomes" id="UP000199648"/>
    </source>
</evidence>
<keyword evidence="7 8" id="KW-0472">Membrane</keyword>
<dbReference type="InterPro" id="IPR051449">
    <property type="entry name" value="ABC-2_transporter_component"/>
</dbReference>
<organism evidence="10 11">
    <name type="scientific">Thiohalomonas denitrificans</name>
    <dbReference type="NCBI Taxonomy" id="415747"/>
    <lineage>
        <taxon>Bacteria</taxon>
        <taxon>Pseudomonadati</taxon>
        <taxon>Pseudomonadota</taxon>
        <taxon>Gammaproteobacteria</taxon>
        <taxon>Thiohalomonadales</taxon>
        <taxon>Thiohalomonadaceae</taxon>
        <taxon>Thiohalomonas</taxon>
    </lineage>
</organism>
<dbReference type="STRING" id="415747.SAMN03097708_01110"/>
<feature type="transmembrane region" description="Helical" evidence="8">
    <location>
        <begin position="343"/>
        <end position="362"/>
    </location>
</feature>
<evidence type="ECO:0000256" key="1">
    <source>
        <dbReference type="ARBA" id="ARBA00004651"/>
    </source>
</evidence>
<evidence type="ECO:0000256" key="6">
    <source>
        <dbReference type="ARBA" id="ARBA00022989"/>
    </source>
</evidence>
<evidence type="ECO:0000256" key="5">
    <source>
        <dbReference type="ARBA" id="ARBA00022692"/>
    </source>
</evidence>
<dbReference type="PANTHER" id="PTHR30294:SF29">
    <property type="entry name" value="MULTIDRUG ABC TRANSPORTER PERMEASE YBHS-RELATED"/>
    <property type="match status" value="1"/>
</dbReference>
<keyword evidence="6 8" id="KW-1133">Transmembrane helix</keyword>
<dbReference type="GO" id="GO:0140359">
    <property type="term" value="F:ABC-type transporter activity"/>
    <property type="evidence" value="ECO:0007669"/>
    <property type="project" value="InterPro"/>
</dbReference>
<keyword evidence="11" id="KW-1185">Reference proteome</keyword>
<evidence type="ECO:0000256" key="7">
    <source>
        <dbReference type="ARBA" id="ARBA00023136"/>
    </source>
</evidence>
<dbReference type="InterPro" id="IPR000412">
    <property type="entry name" value="ABC_2_transport"/>
</dbReference>
<feature type="transmembrane region" description="Helical" evidence="8">
    <location>
        <begin position="216"/>
        <end position="238"/>
    </location>
</feature>
<accession>A0A1G5Q0E5</accession>
<proteinExistence type="inferred from homology"/>
<dbReference type="PROSITE" id="PS51012">
    <property type="entry name" value="ABC_TM2"/>
    <property type="match status" value="1"/>
</dbReference>
<dbReference type="InterPro" id="IPR047817">
    <property type="entry name" value="ABC2_TM_bact-type"/>
</dbReference>
<sequence length="369" mass="40396">MRFASLLLKELIQFFRDRVILLLILWLYTAEVIICAFALSFDVKDLPLAVLDLDRTVVSRTLIQQFTSTEAFRPVGRPRSMATVGDWLESGRAHIVLIVPKGFGADIRRNTASNVQILLDGSNSNVAATARGYAERIIHAFQNRVTQGAAPPMQVTPVLRIWYNPRQSFTPFVVLSMIALAALMVGVIHPAASIVREKEVGTIEQLRVTPIRTSELFVAKTLPTLLMGLLSIFPSLLIVRGFDVPLRGSLFLFMALSALFLVSAIGIGVLVATICKTLQQALLLSFFGLVPLMFLSGTLVPVESMPEPLQVLSLASPLRHYMTITLGIFLKGADMTVLWPETLALAVIGACLFGAAAVIFRVQSGVPRR</sequence>
<reference evidence="10 11" key="1">
    <citation type="submission" date="2016-10" db="EMBL/GenBank/DDBJ databases">
        <authorList>
            <person name="de Groot N.N."/>
        </authorList>
    </citation>
    <scope>NUCLEOTIDE SEQUENCE [LARGE SCALE GENOMIC DNA]</scope>
    <source>
        <strain evidence="10 11">HLD2</strain>
    </source>
</reference>
<dbReference type="Proteomes" id="UP000199648">
    <property type="component" value="Unassembled WGS sequence"/>
</dbReference>
<evidence type="ECO:0000256" key="8">
    <source>
        <dbReference type="RuleBase" id="RU361157"/>
    </source>
</evidence>
<evidence type="ECO:0000259" key="9">
    <source>
        <dbReference type="PROSITE" id="PS51012"/>
    </source>
</evidence>
<comment type="similarity">
    <text evidence="2 8">Belongs to the ABC-2 integral membrane protein family.</text>
</comment>
<comment type="subcellular location">
    <subcellularLocation>
        <location evidence="8">Cell inner membrane</location>
        <topology evidence="8">Multi-pass membrane protein</topology>
    </subcellularLocation>
    <subcellularLocation>
        <location evidence="1">Cell membrane</location>
        <topology evidence="1">Multi-pass membrane protein</topology>
    </subcellularLocation>
</comment>
<evidence type="ECO:0000256" key="3">
    <source>
        <dbReference type="ARBA" id="ARBA00022448"/>
    </source>
</evidence>
<dbReference type="AlphaFoldDB" id="A0A1G5Q0E5"/>
<protein>
    <recommendedName>
        <fullName evidence="8">Transport permease protein</fullName>
    </recommendedName>
</protein>
<dbReference type="InterPro" id="IPR013525">
    <property type="entry name" value="ABC2_TM"/>
</dbReference>
<evidence type="ECO:0000313" key="10">
    <source>
        <dbReference type="EMBL" id="SCZ55335.1"/>
    </source>
</evidence>
<dbReference type="PANTHER" id="PTHR30294">
    <property type="entry name" value="MEMBRANE COMPONENT OF ABC TRANSPORTER YHHJ-RELATED"/>
    <property type="match status" value="1"/>
</dbReference>
<keyword evidence="4 8" id="KW-1003">Cell membrane</keyword>
<keyword evidence="3 8" id="KW-0813">Transport</keyword>